<keyword evidence="4 8" id="KW-0479">Metal-binding</keyword>
<dbReference type="OMA" id="ARECPTH"/>
<dbReference type="PANTHER" id="PTHR24296">
    <property type="entry name" value="CYTOCHROME P450"/>
    <property type="match status" value="1"/>
</dbReference>
<dbReference type="SUPFAM" id="SSF48264">
    <property type="entry name" value="Cytochrome P450"/>
    <property type="match status" value="1"/>
</dbReference>
<evidence type="ECO:0000256" key="8">
    <source>
        <dbReference type="RuleBase" id="RU000461"/>
    </source>
</evidence>
<evidence type="ECO:0000256" key="5">
    <source>
        <dbReference type="ARBA" id="ARBA00023002"/>
    </source>
</evidence>
<dbReference type="Pfam" id="PF00067">
    <property type="entry name" value="p450"/>
    <property type="match status" value="1"/>
</dbReference>
<comment type="cofactor">
    <cofactor evidence="1">
        <name>heme</name>
        <dbReference type="ChEBI" id="CHEBI:30413"/>
    </cofactor>
</comment>
<dbReference type="GO" id="GO:0020037">
    <property type="term" value="F:heme binding"/>
    <property type="evidence" value="ECO:0007669"/>
    <property type="project" value="InterPro"/>
</dbReference>
<evidence type="ECO:0000256" key="7">
    <source>
        <dbReference type="ARBA" id="ARBA00023033"/>
    </source>
</evidence>
<dbReference type="Gene3D" id="1.10.630.10">
    <property type="entry name" value="Cytochrome P450"/>
    <property type="match status" value="2"/>
</dbReference>
<evidence type="ECO:0000256" key="3">
    <source>
        <dbReference type="ARBA" id="ARBA00022617"/>
    </source>
</evidence>
<comment type="caution">
    <text evidence="9">The sequence shown here is derived from an EMBL/GenBank/DDBJ whole genome shotgun (WGS) entry which is preliminary data.</text>
</comment>
<reference evidence="9 10" key="1">
    <citation type="journal article" date="2018" name="Nat. Genet.">
        <title>The Rosa genome provides new insights in the design of modern roses.</title>
        <authorList>
            <person name="Bendahmane M."/>
        </authorList>
    </citation>
    <scope>NUCLEOTIDE SEQUENCE [LARGE SCALE GENOMIC DNA]</scope>
    <source>
        <strain evidence="10">cv. Old Blush</strain>
    </source>
</reference>
<dbReference type="InterPro" id="IPR017972">
    <property type="entry name" value="Cyt_P450_CS"/>
</dbReference>
<dbReference type="GO" id="GO:0006629">
    <property type="term" value="P:lipid metabolic process"/>
    <property type="evidence" value="ECO:0007669"/>
    <property type="project" value="UniProtKB-ARBA"/>
</dbReference>
<dbReference type="EC" id="1.14.14.145" evidence="9"/>
<dbReference type="GO" id="GO:0005506">
    <property type="term" value="F:iron ion binding"/>
    <property type="evidence" value="ECO:0007669"/>
    <property type="project" value="InterPro"/>
</dbReference>
<dbReference type="GO" id="GO:0036204">
    <property type="term" value="F:abieta-7,13-dien-18-ol hydroxylase activity"/>
    <property type="evidence" value="ECO:0007669"/>
    <property type="project" value="UniProtKB-EC"/>
</dbReference>
<keyword evidence="7 8" id="KW-0503">Monooxygenase</keyword>
<dbReference type="InterPro" id="IPR036396">
    <property type="entry name" value="Cyt_P450_sf"/>
</dbReference>
<evidence type="ECO:0000256" key="4">
    <source>
        <dbReference type="ARBA" id="ARBA00022723"/>
    </source>
</evidence>
<dbReference type="AlphaFoldDB" id="A0A2P6SG67"/>
<accession>A0A2P6SG67</accession>
<proteinExistence type="inferred from homology"/>
<evidence type="ECO:0000256" key="6">
    <source>
        <dbReference type="ARBA" id="ARBA00023004"/>
    </source>
</evidence>
<name>A0A2P6SG67_ROSCH</name>
<evidence type="ECO:0000256" key="2">
    <source>
        <dbReference type="ARBA" id="ARBA00010617"/>
    </source>
</evidence>
<evidence type="ECO:0000256" key="1">
    <source>
        <dbReference type="ARBA" id="ARBA00001971"/>
    </source>
</evidence>
<organism evidence="9 10">
    <name type="scientific">Rosa chinensis</name>
    <name type="common">China rose</name>
    <dbReference type="NCBI Taxonomy" id="74649"/>
    <lineage>
        <taxon>Eukaryota</taxon>
        <taxon>Viridiplantae</taxon>
        <taxon>Streptophyta</taxon>
        <taxon>Embryophyta</taxon>
        <taxon>Tracheophyta</taxon>
        <taxon>Spermatophyta</taxon>
        <taxon>Magnoliopsida</taxon>
        <taxon>eudicotyledons</taxon>
        <taxon>Gunneridae</taxon>
        <taxon>Pentapetalae</taxon>
        <taxon>rosids</taxon>
        <taxon>fabids</taxon>
        <taxon>Rosales</taxon>
        <taxon>Rosaceae</taxon>
        <taxon>Rosoideae</taxon>
        <taxon>Rosoideae incertae sedis</taxon>
        <taxon>Rosa</taxon>
    </lineage>
</organism>
<protein>
    <submittedName>
        <fullName evidence="9">Putative abieta-7,13-dien-18-ol hydroxylase</fullName>
        <ecNumber evidence="9">1.14.14.145</ecNumber>
    </submittedName>
</protein>
<evidence type="ECO:0000313" key="9">
    <source>
        <dbReference type="EMBL" id="PRQ57677.1"/>
    </source>
</evidence>
<dbReference type="InterPro" id="IPR001128">
    <property type="entry name" value="Cyt_P450"/>
</dbReference>
<dbReference type="EMBL" id="PDCK01000039">
    <property type="protein sequence ID" value="PRQ57677.1"/>
    <property type="molecule type" value="Genomic_DNA"/>
</dbReference>
<dbReference type="PROSITE" id="PS00086">
    <property type="entry name" value="CYTOCHROME_P450"/>
    <property type="match status" value="1"/>
</dbReference>
<keyword evidence="5 8" id="KW-0560">Oxidoreductase</keyword>
<keyword evidence="10" id="KW-1185">Reference proteome</keyword>
<keyword evidence="6 8" id="KW-0408">Iron</keyword>
<keyword evidence="3 8" id="KW-0349">Heme</keyword>
<gene>
    <name evidence="9" type="ORF">RchiOBHm_Chr1g0350941</name>
</gene>
<comment type="similarity">
    <text evidence="2 8">Belongs to the cytochrome P450 family.</text>
</comment>
<evidence type="ECO:0000313" key="10">
    <source>
        <dbReference type="Proteomes" id="UP000238479"/>
    </source>
</evidence>
<dbReference type="Proteomes" id="UP000238479">
    <property type="component" value="Chromosome 1"/>
</dbReference>
<sequence length="245" mass="28444">MTITTRVARECPTHRLLALNSSTVYTCDPRNIEHFLKTNFAHYSKSDYNQCIMSEILGQGIFVVNGEKWRQQKKLASFEFSTRNLVRVVFEFLDSKRVFDVQDVKVTHDFVHQLIRRKRELLAGKKDGLHATLTETLRLCTEVPVSEKRRQKPYIWGEDAEDFQPERWLDNGVFKPESPFKFVAFHAGPRTCLGKDFAYRQIKTVAMALLCFFRFKLADETGYRTMFTLHIDGTLPVLALPRATS</sequence>
<dbReference type="Gramene" id="PRQ57677">
    <property type="protein sequence ID" value="PRQ57677"/>
    <property type="gene ID" value="RchiOBHm_Chr1g0350941"/>
</dbReference>